<dbReference type="EMBL" id="FO203427">
    <property type="protein sequence ID" value="CCH49594.1"/>
    <property type="molecule type" value="Genomic_DNA"/>
</dbReference>
<organism evidence="2 3">
    <name type="scientific">Pseudodesulfovibrio piezophilus (strain DSM 21447 / JCM 15486 / C1TLV30)</name>
    <name type="common">Desulfovibrio piezophilus</name>
    <dbReference type="NCBI Taxonomy" id="1322246"/>
    <lineage>
        <taxon>Bacteria</taxon>
        <taxon>Pseudomonadati</taxon>
        <taxon>Thermodesulfobacteriota</taxon>
        <taxon>Desulfovibrionia</taxon>
        <taxon>Desulfovibrionales</taxon>
        <taxon>Desulfovibrionaceae</taxon>
    </lineage>
</organism>
<proteinExistence type="predicted"/>
<gene>
    <name evidence="2" type="ordered locus">BN4_12359</name>
</gene>
<dbReference type="AlphaFoldDB" id="M1WRJ6"/>
<reference evidence="2 3" key="1">
    <citation type="journal article" date="2013" name="PLoS ONE">
        <title>The first genomic and proteomic characterization of a deep-sea sulfate reducer: insights into the piezophilic lifestyle of Desulfovibrio piezophilus.</title>
        <authorList>
            <person name="Pradel N."/>
            <person name="Ji B."/>
            <person name="Gimenez G."/>
            <person name="Talla E."/>
            <person name="Lenoble P."/>
            <person name="Garel M."/>
            <person name="Tamburini C."/>
            <person name="Fourquet P."/>
            <person name="Lebrun R."/>
            <person name="Bertin P."/>
            <person name="Denis Y."/>
            <person name="Pophillat M."/>
            <person name="Barbe V."/>
            <person name="Ollivier B."/>
            <person name="Dolla A."/>
        </authorList>
    </citation>
    <scope>NUCLEOTIDE SEQUENCE [LARGE SCALE GENOMIC DNA]</scope>
    <source>
        <strain evidence="3">DSM 10523 / SB164P1</strain>
    </source>
</reference>
<dbReference type="OrthoDB" id="1036575at2"/>
<dbReference type="BioCyc" id="DPIE1322246:BN4_RS11845-MONOMER"/>
<dbReference type="Pfam" id="PF18925">
    <property type="entry name" value="DUF5675"/>
    <property type="match status" value="1"/>
</dbReference>
<protein>
    <recommendedName>
        <fullName evidence="1">DUF5675 domain-containing protein</fullName>
    </recommendedName>
</protein>
<dbReference type="Proteomes" id="UP000011724">
    <property type="component" value="Chromosome"/>
</dbReference>
<dbReference type="KEGG" id="dpi:BN4_12359"/>
<sequence length="136" mass="15174">MLKKVELMRVEQGDEGTFGVLRLEGRAYCVTLEPPDRDNMANMSCIPAGHYMCRLVESPRFGRTFEVMNVPGRSHILLHPGNVVGDTRGCVLLGREFGRLRGDRAVLNSGKTFAGFLEQCGDVNEFAFMVTNAYEE</sequence>
<evidence type="ECO:0000313" key="2">
    <source>
        <dbReference type="EMBL" id="CCH49594.1"/>
    </source>
</evidence>
<dbReference type="STRING" id="1322246.BN4_12359"/>
<feature type="domain" description="DUF5675" evidence="1">
    <location>
        <begin position="7"/>
        <end position="120"/>
    </location>
</feature>
<evidence type="ECO:0000313" key="3">
    <source>
        <dbReference type="Proteomes" id="UP000011724"/>
    </source>
</evidence>
<dbReference type="HOGENOM" id="CLU_114144_1_0_7"/>
<dbReference type="eggNOG" id="ENOG5032SV8">
    <property type="taxonomic scope" value="Bacteria"/>
</dbReference>
<dbReference type="PATRIC" id="fig|879567.3.peg.2514"/>
<keyword evidence="3" id="KW-1185">Reference proteome</keyword>
<dbReference type="InterPro" id="IPR043732">
    <property type="entry name" value="DUF5675"/>
</dbReference>
<dbReference type="RefSeq" id="WP_015415637.1">
    <property type="nucleotide sequence ID" value="NC_020409.1"/>
</dbReference>
<evidence type="ECO:0000259" key="1">
    <source>
        <dbReference type="Pfam" id="PF18925"/>
    </source>
</evidence>
<accession>M1WRJ6</accession>
<reference evidence="3" key="2">
    <citation type="journal article" date="2013" name="Stand. Genomic Sci.">
        <title>Complete genome sequence of Desulfocapsa sulfexigens, a marine deltaproteobacterium specialized in disproportionating inorganic sulfur compounds.</title>
        <authorList>
            <person name="Finster K.W."/>
            <person name="Kjeldsen K.U."/>
            <person name="Kube M."/>
            <person name="Reinhardt R."/>
            <person name="Mussmann M."/>
            <person name="Amann R."/>
            <person name="Schreiber L."/>
        </authorList>
    </citation>
    <scope>NUCLEOTIDE SEQUENCE [LARGE SCALE GENOMIC DNA]</scope>
    <source>
        <strain evidence="3">DSM 10523 / SB164P1</strain>
    </source>
</reference>
<name>M1WRJ6_PSEP2</name>